<dbReference type="InterPro" id="IPR002913">
    <property type="entry name" value="START_lipid-bd_dom"/>
</dbReference>
<dbReference type="AlphaFoldDB" id="N6WZX8"/>
<dbReference type="InterPro" id="IPR023393">
    <property type="entry name" value="START-like_dom_sf"/>
</dbReference>
<keyword evidence="3" id="KW-1185">Reference proteome</keyword>
<proteinExistence type="predicted"/>
<dbReference type="CDD" id="cd08876">
    <property type="entry name" value="START_1"/>
    <property type="match status" value="1"/>
</dbReference>
<dbReference type="Pfam" id="PF01852">
    <property type="entry name" value="START"/>
    <property type="match status" value="1"/>
</dbReference>
<dbReference type="PIRSF" id="PIRSF039033">
    <property type="entry name" value="START_dom"/>
    <property type="match status" value="1"/>
</dbReference>
<protein>
    <submittedName>
        <fullName evidence="2">Lipid-binding protein</fullName>
    </submittedName>
</protein>
<name>N6WZX8_9GAMM</name>
<organism evidence="2 3">
    <name type="scientific">Marinobacter nanhaiticus D15-8W</name>
    <dbReference type="NCBI Taxonomy" id="626887"/>
    <lineage>
        <taxon>Bacteria</taxon>
        <taxon>Pseudomonadati</taxon>
        <taxon>Pseudomonadota</taxon>
        <taxon>Gammaproteobacteria</taxon>
        <taxon>Pseudomonadales</taxon>
        <taxon>Marinobacteraceae</taxon>
        <taxon>Marinobacter</taxon>
    </lineage>
</organism>
<dbReference type="SUPFAM" id="SSF55961">
    <property type="entry name" value="Bet v1-like"/>
    <property type="match status" value="1"/>
</dbReference>
<accession>N6WZX8</accession>
<dbReference type="PANTHER" id="PTHR19308">
    <property type="entry name" value="PHOSPHATIDYLCHOLINE TRANSFER PROTEIN"/>
    <property type="match status" value="1"/>
</dbReference>
<dbReference type="SMART" id="SM00234">
    <property type="entry name" value="START"/>
    <property type="match status" value="1"/>
</dbReference>
<dbReference type="OrthoDB" id="5734556at2"/>
<dbReference type="PANTHER" id="PTHR19308:SF14">
    <property type="entry name" value="START DOMAIN-CONTAINING PROTEIN"/>
    <property type="match status" value="1"/>
</dbReference>
<dbReference type="STRING" id="626887.J057_03470"/>
<feature type="domain" description="START" evidence="1">
    <location>
        <begin position="21"/>
        <end position="205"/>
    </location>
</feature>
<dbReference type="GO" id="GO:0005737">
    <property type="term" value="C:cytoplasm"/>
    <property type="evidence" value="ECO:0007669"/>
    <property type="project" value="UniProtKB-ARBA"/>
</dbReference>
<evidence type="ECO:0000313" key="2">
    <source>
        <dbReference type="EMBL" id="ENO16732.2"/>
    </source>
</evidence>
<sequence>MALATLLLPFDLTLAGALPGDDADWELRKESDDIRIYTTGLPGSDFEAFKAVADLDASLPQLMAVMIDPESCTEWVHNCTISRAFGDGDFNDRYAYSVNDMPWPVQDRDYVIRIRTRGNEDAHVVVMDLNAIPDARKDNDDYVRVEKSDTLYRFESLGPDQTRLTWIQHTEPNGSIPSWLVNSLIVDIPLESMRKLESVAQKPRYAGYKLVFSPSGELVDVVKSEGDVE</sequence>
<reference evidence="2 3" key="1">
    <citation type="journal article" date="2013" name="Genome Announc.">
        <title>Genome Sequence of the Polycyclic Aromatic Hydrocarbon-Degrading Bacterium Strain Marinobacter nanhaiticus D15-8WT.</title>
        <authorList>
            <person name="Cui Z."/>
            <person name="Gao W."/>
            <person name="Li Q."/>
            <person name="Xu G."/>
            <person name="Zheng L."/>
        </authorList>
    </citation>
    <scope>NUCLEOTIDE SEQUENCE [LARGE SCALE GENOMIC DNA]</scope>
    <source>
        <strain evidence="2 3">D15-8W</strain>
    </source>
</reference>
<dbReference type="EMBL" id="APLQ01000010">
    <property type="protein sequence ID" value="ENO16732.2"/>
    <property type="molecule type" value="Genomic_DNA"/>
</dbReference>
<comment type="caution">
    <text evidence="2">The sequence shown here is derived from an EMBL/GenBank/DDBJ whole genome shotgun (WGS) entry which is preliminary data.</text>
</comment>
<dbReference type="PROSITE" id="PS50848">
    <property type="entry name" value="START"/>
    <property type="match status" value="1"/>
</dbReference>
<dbReference type="GO" id="GO:0008289">
    <property type="term" value="F:lipid binding"/>
    <property type="evidence" value="ECO:0007669"/>
    <property type="project" value="InterPro"/>
</dbReference>
<evidence type="ECO:0000313" key="3">
    <source>
        <dbReference type="Proteomes" id="UP000013165"/>
    </source>
</evidence>
<dbReference type="HOGENOM" id="CLU_095975_0_0_6"/>
<evidence type="ECO:0000259" key="1">
    <source>
        <dbReference type="PROSITE" id="PS50848"/>
    </source>
</evidence>
<dbReference type="InterPro" id="IPR051213">
    <property type="entry name" value="START_lipid_transfer"/>
</dbReference>
<dbReference type="InterPro" id="IPR028347">
    <property type="entry name" value="START_dom_prot"/>
</dbReference>
<dbReference type="eggNOG" id="COG2867">
    <property type="taxonomic scope" value="Bacteria"/>
</dbReference>
<dbReference type="Gene3D" id="3.30.530.20">
    <property type="match status" value="1"/>
</dbReference>
<dbReference type="PATRIC" id="fig|626887.3.peg.679"/>
<gene>
    <name evidence="2" type="ORF">J057_03470</name>
</gene>
<dbReference type="Proteomes" id="UP000013165">
    <property type="component" value="Unassembled WGS sequence"/>
</dbReference>